<dbReference type="PANTHER" id="PTHR47843:SF2">
    <property type="entry name" value="BTB DOMAIN-CONTAINING PROTEIN"/>
    <property type="match status" value="1"/>
</dbReference>
<dbReference type="SUPFAM" id="SSF54695">
    <property type="entry name" value="POZ domain"/>
    <property type="match status" value="1"/>
</dbReference>
<gene>
    <name evidence="3" type="ORF">LTR69_005312</name>
</gene>
<name>A0ABR0JBQ1_9EURO</name>
<organism evidence="3 4">
    <name type="scientific">Exophiala sideris</name>
    <dbReference type="NCBI Taxonomy" id="1016849"/>
    <lineage>
        <taxon>Eukaryota</taxon>
        <taxon>Fungi</taxon>
        <taxon>Dikarya</taxon>
        <taxon>Ascomycota</taxon>
        <taxon>Pezizomycotina</taxon>
        <taxon>Eurotiomycetes</taxon>
        <taxon>Chaetothyriomycetidae</taxon>
        <taxon>Chaetothyriales</taxon>
        <taxon>Herpotrichiellaceae</taxon>
        <taxon>Exophiala</taxon>
    </lineage>
</organism>
<dbReference type="InterPro" id="IPR000210">
    <property type="entry name" value="BTB/POZ_dom"/>
</dbReference>
<evidence type="ECO:0000313" key="4">
    <source>
        <dbReference type="Proteomes" id="UP001345691"/>
    </source>
</evidence>
<dbReference type="PANTHER" id="PTHR47843">
    <property type="entry name" value="BTB DOMAIN-CONTAINING PROTEIN-RELATED"/>
    <property type="match status" value="1"/>
</dbReference>
<evidence type="ECO:0000259" key="2">
    <source>
        <dbReference type="Pfam" id="PF00651"/>
    </source>
</evidence>
<dbReference type="Gene3D" id="3.30.710.10">
    <property type="entry name" value="Potassium Channel Kv1.1, Chain A"/>
    <property type="match status" value="1"/>
</dbReference>
<protein>
    <recommendedName>
        <fullName evidence="2">BTB domain-containing protein</fullName>
    </recommendedName>
</protein>
<evidence type="ECO:0000256" key="1">
    <source>
        <dbReference type="SAM" id="MobiDB-lite"/>
    </source>
</evidence>
<feature type="region of interest" description="Disordered" evidence="1">
    <location>
        <begin position="201"/>
        <end position="233"/>
    </location>
</feature>
<keyword evidence="4" id="KW-1185">Reference proteome</keyword>
<accession>A0ABR0JBQ1</accession>
<dbReference type="Proteomes" id="UP001345691">
    <property type="component" value="Unassembled WGS sequence"/>
</dbReference>
<dbReference type="InterPro" id="IPR011333">
    <property type="entry name" value="SKP1/BTB/POZ_sf"/>
</dbReference>
<reference evidence="3 4" key="1">
    <citation type="submission" date="2023-08" db="EMBL/GenBank/DDBJ databases">
        <title>Black Yeasts Isolated from many extreme environments.</title>
        <authorList>
            <person name="Coleine C."/>
            <person name="Stajich J.E."/>
            <person name="Selbmann L."/>
        </authorList>
    </citation>
    <scope>NUCLEOTIDE SEQUENCE [LARGE SCALE GENOMIC DNA]</scope>
    <source>
        <strain evidence="3 4">CCFEE 6328</strain>
    </source>
</reference>
<dbReference type="CDD" id="cd18186">
    <property type="entry name" value="BTB_POZ_ZBTB_KLHL-like"/>
    <property type="match status" value="1"/>
</dbReference>
<comment type="caution">
    <text evidence="3">The sequence shown here is derived from an EMBL/GenBank/DDBJ whole genome shotgun (WGS) entry which is preliminary data.</text>
</comment>
<dbReference type="Pfam" id="PF00651">
    <property type="entry name" value="BTB"/>
    <property type="match status" value="1"/>
</dbReference>
<evidence type="ECO:0000313" key="3">
    <source>
        <dbReference type="EMBL" id="KAK5060713.1"/>
    </source>
</evidence>
<proteinExistence type="predicted"/>
<dbReference type="EMBL" id="JAVRRF010000010">
    <property type="protein sequence ID" value="KAK5060713.1"/>
    <property type="molecule type" value="Genomic_DNA"/>
</dbReference>
<sequence>MDSNTALETGDTPCTPQSFAHSLIVTFIVGPEKYAYTAHKAVVINKCPFVAKCLAVGMIESTTHTINLPEDSPAAFDHFISWIYHGEVIEIEQDNTDKLLTVLKAWVLADKLCMPAWQNRLIDSAMTYLTKHVIEPSIVSWGTDHLSNESLLFDLIMDQFAWDVARTGSKYTDVELELLVAKPEFATVRLLRQSNLMKVDRAEESRATEPARDRGRYRVAEEEQTCKPGTEMK</sequence>
<feature type="domain" description="BTB" evidence="2">
    <location>
        <begin position="26"/>
        <end position="104"/>
    </location>
</feature>